<dbReference type="STRING" id="549789.NIES30_24595"/>
<feature type="transmembrane region" description="Helical" evidence="1">
    <location>
        <begin position="39"/>
        <end position="59"/>
    </location>
</feature>
<evidence type="ECO:0000256" key="1">
    <source>
        <dbReference type="SAM" id="Phobius"/>
    </source>
</evidence>
<dbReference type="EMBL" id="MRCG01000031">
    <property type="protein sequence ID" value="OKH43623.1"/>
    <property type="molecule type" value="Genomic_DNA"/>
</dbReference>
<dbReference type="RefSeq" id="WP_073611100.1">
    <property type="nucleotide sequence ID" value="NZ_MRCG01000031.1"/>
</dbReference>
<comment type="caution">
    <text evidence="2">The sequence shown here is derived from an EMBL/GenBank/DDBJ whole genome shotgun (WGS) entry which is preliminary data.</text>
</comment>
<keyword evidence="3" id="KW-1185">Reference proteome</keyword>
<protein>
    <submittedName>
        <fullName evidence="2">Uncharacterized protein</fullName>
    </submittedName>
</protein>
<keyword evidence="1" id="KW-0472">Membrane</keyword>
<keyword evidence="1" id="KW-1133">Transmembrane helix</keyword>
<dbReference type="AlphaFoldDB" id="A0A1U7IY94"/>
<organism evidence="2 3">
    <name type="scientific">Phormidium tenue NIES-30</name>
    <dbReference type="NCBI Taxonomy" id="549789"/>
    <lineage>
        <taxon>Bacteria</taxon>
        <taxon>Bacillati</taxon>
        <taxon>Cyanobacteriota</taxon>
        <taxon>Cyanophyceae</taxon>
        <taxon>Oscillatoriophycideae</taxon>
        <taxon>Oscillatoriales</taxon>
        <taxon>Oscillatoriaceae</taxon>
        <taxon>Phormidium</taxon>
    </lineage>
</organism>
<sequence>MVYRFINSLPKRWRYRAQHLWMHIRDTRDLVWSQSPGSLLQGALIVPFTGFLLLGFINLLHTISNVMWAAFLAYAMFLLILAVCKAIALFIAH</sequence>
<proteinExistence type="predicted"/>
<feature type="transmembrane region" description="Helical" evidence="1">
    <location>
        <begin position="71"/>
        <end position="92"/>
    </location>
</feature>
<dbReference type="Proteomes" id="UP000185557">
    <property type="component" value="Unassembled WGS sequence"/>
</dbReference>
<keyword evidence="1" id="KW-0812">Transmembrane</keyword>
<gene>
    <name evidence="2" type="ORF">NIES30_24595</name>
</gene>
<evidence type="ECO:0000313" key="3">
    <source>
        <dbReference type="Proteomes" id="UP000185557"/>
    </source>
</evidence>
<reference evidence="2 3" key="1">
    <citation type="submission" date="2016-11" db="EMBL/GenBank/DDBJ databases">
        <title>Draft Genome Sequences of Nine Cyanobacterial Strains from Diverse Habitats.</title>
        <authorList>
            <person name="Zhu T."/>
            <person name="Hou S."/>
            <person name="Lu X."/>
            <person name="Hess W.R."/>
        </authorList>
    </citation>
    <scope>NUCLEOTIDE SEQUENCE [LARGE SCALE GENOMIC DNA]</scope>
    <source>
        <strain evidence="2 3">NIES-30</strain>
    </source>
</reference>
<name>A0A1U7IY94_9CYAN</name>
<evidence type="ECO:0000313" key="2">
    <source>
        <dbReference type="EMBL" id="OKH43623.1"/>
    </source>
</evidence>
<accession>A0A1U7IY94</accession>